<gene>
    <name evidence="1" type="ORF">DPMN_170537</name>
</gene>
<dbReference type="EMBL" id="JAIWYP010000009">
    <property type="protein sequence ID" value="KAH3769287.1"/>
    <property type="molecule type" value="Genomic_DNA"/>
</dbReference>
<reference evidence="1" key="2">
    <citation type="submission" date="2020-11" db="EMBL/GenBank/DDBJ databases">
        <authorList>
            <person name="McCartney M.A."/>
            <person name="Auch B."/>
            <person name="Kono T."/>
            <person name="Mallez S."/>
            <person name="Becker A."/>
            <person name="Gohl D.M."/>
            <person name="Silverstein K.A.T."/>
            <person name="Koren S."/>
            <person name="Bechman K.B."/>
            <person name="Herman A."/>
            <person name="Abrahante J.E."/>
            <person name="Garbe J."/>
        </authorList>
    </citation>
    <scope>NUCLEOTIDE SEQUENCE</scope>
    <source>
        <strain evidence="1">Duluth1</strain>
        <tissue evidence="1">Whole animal</tissue>
    </source>
</reference>
<dbReference type="Proteomes" id="UP000828390">
    <property type="component" value="Unassembled WGS sequence"/>
</dbReference>
<comment type="caution">
    <text evidence="1">The sequence shown here is derived from an EMBL/GenBank/DDBJ whole genome shotgun (WGS) entry which is preliminary data.</text>
</comment>
<accession>A0A9D4DWD5</accession>
<proteinExistence type="predicted"/>
<reference evidence="1" key="1">
    <citation type="journal article" date="2019" name="bioRxiv">
        <title>The Genome of the Zebra Mussel, Dreissena polymorpha: A Resource for Invasive Species Research.</title>
        <authorList>
            <person name="McCartney M.A."/>
            <person name="Auch B."/>
            <person name="Kono T."/>
            <person name="Mallez S."/>
            <person name="Zhang Y."/>
            <person name="Obille A."/>
            <person name="Becker A."/>
            <person name="Abrahante J.E."/>
            <person name="Garbe J."/>
            <person name="Badalamenti J.P."/>
            <person name="Herman A."/>
            <person name="Mangelson H."/>
            <person name="Liachko I."/>
            <person name="Sullivan S."/>
            <person name="Sone E.D."/>
            <person name="Koren S."/>
            <person name="Silverstein K.A.T."/>
            <person name="Beckman K.B."/>
            <person name="Gohl D.M."/>
        </authorList>
    </citation>
    <scope>NUCLEOTIDE SEQUENCE</scope>
    <source>
        <strain evidence="1">Duluth1</strain>
        <tissue evidence="1">Whole animal</tissue>
    </source>
</reference>
<sequence length="51" mass="5862">MKEQSGGWTIQHGQRQHQHAVTTSFLAIMGPVYLFCKDVMEFHNVVTVKMN</sequence>
<name>A0A9D4DWD5_DREPO</name>
<dbReference type="AlphaFoldDB" id="A0A9D4DWD5"/>
<evidence type="ECO:0000313" key="1">
    <source>
        <dbReference type="EMBL" id="KAH3769287.1"/>
    </source>
</evidence>
<keyword evidence="2" id="KW-1185">Reference proteome</keyword>
<evidence type="ECO:0000313" key="2">
    <source>
        <dbReference type="Proteomes" id="UP000828390"/>
    </source>
</evidence>
<organism evidence="1 2">
    <name type="scientific">Dreissena polymorpha</name>
    <name type="common">Zebra mussel</name>
    <name type="synonym">Mytilus polymorpha</name>
    <dbReference type="NCBI Taxonomy" id="45954"/>
    <lineage>
        <taxon>Eukaryota</taxon>
        <taxon>Metazoa</taxon>
        <taxon>Spiralia</taxon>
        <taxon>Lophotrochozoa</taxon>
        <taxon>Mollusca</taxon>
        <taxon>Bivalvia</taxon>
        <taxon>Autobranchia</taxon>
        <taxon>Heteroconchia</taxon>
        <taxon>Euheterodonta</taxon>
        <taxon>Imparidentia</taxon>
        <taxon>Neoheterodontei</taxon>
        <taxon>Myida</taxon>
        <taxon>Dreissenoidea</taxon>
        <taxon>Dreissenidae</taxon>
        <taxon>Dreissena</taxon>
    </lineage>
</organism>
<protein>
    <submittedName>
        <fullName evidence="1">Uncharacterized protein</fullName>
    </submittedName>
</protein>